<dbReference type="RefSeq" id="WP_069643203.1">
    <property type="nucleotide sequence ID" value="NZ_MIJE01000022.1"/>
</dbReference>
<dbReference type="OrthoDB" id="1730007at2"/>
<proteinExistence type="predicted"/>
<protein>
    <recommendedName>
        <fullName evidence="3">Cell shape determination protein CcmA</fullName>
    </recommendedName>
</protein>
<organism evidence="1 2">
    <name type="scientific">Desulfuribacillus alkaliarsenatis</name>
    <dbReference type="NCBI Taxonomy" id="766136"/>
    <lineage>
        <taxon>Bacteria</taxon>
        <taxon>Bacillati</taxon>
        <taxon>Bacillota</taxon>
        <taxon>Desulfuribacillia</taxon>
        <taxon>Desulfuribacillales</taxon>
        <taxon>Desulfuribacillaceae</taxon>
        <taxon>Desulfuribacillus</taxon>
    </lineage>
</organism>
<evidence type="ECO:0000313" key="2">
    <source>
        <dbReference type="Proteomes" id="UP000094296"/>
    </source>
</evidence>
<dbReference type="AlphaFoldDB" id="A0A1E5G2P3"/>
<dbReference type="STRING" id="766136.BHF68_06055"/>
<dbReference type="Proteomes" id="UP000094296">
    <property type="component" value="Unassembled WGS sequence"/>
</dbReference>
<accession>A0A1E5G2P3</accession>
<sequence length="247" mass="26837">MEANQRKNLHLTGDGTAAGGHYNKVKIIGEAIINGDVDCISLKTTGTCEVQGSLKTTKAKITGTTRIKGDLHAEKLKIVGDIDVDNNANVKELDIKGEIRISGNATVENANILGLLDIKGDCNTETFKVKGPFQVGGLLNAGEIDLELHSTCNVKEIGGGTIRIKRGTDMILKKMIKLLFMPKDFYQGRLVTDSIEGDDIYIEHVKAKVVRGTNIEIGPGCEIDLLEYRGTIKQHKDSANNPLQKKI</sequence>
<name>A0A1E5G2P3_9FIRM</name>
<reference evidence="1 2" key="1">
    <citation type="submission" date="2016-09" db="EMBL/GenBank/DDBJ databases">
        <title>Draft genome sequence for the type strain of Desulfuribacillus alkaliarsenatis AHT28, an obligately anaerobic, sulfidogenic bacterium isolated from Russian soda lake sediments.</title>
        <authorList>
            <person name="Abin C.A."/>
            <person name="Hollibaugh J.T."/>
        </authorList>
    </citation>
    <scope>NUCLEOTIDE SEQUENCE [LARGE SCALE GENOMIC DNA]</scope>
    <source>
        <strain evidence="1 2">AHT28</strain>
    </source>
</reference>
<evidence type="ECO:0000313" key="1">
    <source>
        <dbReference type="EMBL" id="OEF97157.1"/>
    </source>
</evidence>
<dbReference type="EMBL" id="MIJE01000022">
    <property type="protein sequence ID" value="OEF97157.1"/>
    <property type="molecule type" value="Genomic_DNA"/>
</dbReference>
<gene>
    <name evidence="1" type="ORF">BHF68_06055</name>
</gene>
<evidence type="ECO:0008006" key="3">
    <source>
        <dbReference type="Google" id="ProtNLM"/>
    </source>
</evidence>
<keyword evidence="2" id="KW-1185">Reference proteome</keyword>
<comment type="caution">
    <text evidence="1">The sequence shown here is derived from an EMBL/GenBank/DDBJ whole genome shotgun (WGS) entry which is preliminary data.</text>
</comment>